<sequence length="67" mass="7916">MENTLTELNNRLRRNRDARVSSAGLSCNDKPFFGRDYQRQILKRERETEPIILCDNLFLRLGETFAI</sequence>
<name>A0A164V198_9CRUS</name>
<reference evidence="1 2" key="1">
    <citation type="submission" date="2016-03" db="EMBL/GenBank/DDBJ databases">
        <title>EvidentialGene: Evidence-directed Construction of Genes on Genomes.</title>
        <authorList>
            <person name="Gilbert D.G."/>
            <person name="Choi J.-H."/>
            <person name="Mockaitis K."/>
            <person name="Colbourne J."/>
            <person name="Pfrender M."/>
        </authorList>
    </citation>
    <scope>NUCLEOTIDE SEQUENCE [LARGE SCALE GENOMIC DNA]</scope>
    <source>
        <strain evidence="1 2">Xinb3</strain>
        <tissue evidence="1">Complete organism</tissue>
    </source>
</reference>
<evidence type="ECO:0000313" key="2">
    <source>
        <dbReference type="Proteomes" id="UP000076858"/>
    </source>
</evidence>
<dbReference type="AlphaFoldDB" id="A0A164V198"/>
<dbReference type="Proteomes" id="UP000076858">
    <property type="component" value="Unassembled WGS sequence"/>
</dbReference>
<keyword evidence="2" id="KW-1185">Reference proteome</keyword>
<dbReference type="EMBL" id="LRGB01001489">
    <property type="protein sequence ID" value="KZS11868.1"/>
    <property type="molecule type" value="Genomic_DNA"/>
</dbReference>
<organism evidence="1 2">
    <name type="scientific">Daphnia magna</name>
    <dbReference type="NCBI Taxonomy" id="35525"/>
    <lineage>
        <taxon>Eukaryota</taxon>
        <taxon>Metazoa</taxon>
        <taxon>Ecdysozoa</taxon>
        <taxon>Arthropoda</taxon>
        <taxon>Crustacea</taxon>
        <taxon>Branchiopoda</taxon>
        <taxon>Diplostraca</taxon>
        <taxon>Cladocera</taxon>
        <taxon>Anomopoda</taxon>
        <taxon>Daphniidae</taxon>
        <taxon>Daphnia</taxon>
    </lineage>
</organism>
<proteinExistence type="predicted"/>
<protein>
    <submittedName>
        <fullName evidence="1">Uncharacterized protein</fullName>
    </submittedName>
</protein>
<evidence type="ECO:0000313" key="1">
    <source>
        <dbReference type="EMBL" id="KZS11868.1"/>
    </source>
</evidence>
<comment type="caution">
    <text evidence="1">The sequence shown here is derived from an EMBL/GenBank/DDBJ whole genome shotgun (WGS) entry which is preliminary data.</text>
</comment>
<accession>A0A164V198</accession>
<gene>
    <name evidence="1" type="ORF">APZ42_023340</name>
</gene>